<dbReference type="InterPro" id="IPR035706">
    <property type="entry name" value="AAA_9"/>
</dbReference>
<dbReference type="FunFam" id="3.20.180.20:FF:000002">
    <property type="entry name" value="Cytoplasmic dynein heavy chain 1"/>
    <property type="match status" value="1"/>
</dbReference>
<dbReference type="InterPro" id="IPR024743">
    <property type="entry name" value="Dynein_HC_stalk"/>
</dbReference>
<dbReference type="Gene3D" id="1.20.58.1120">
    <property type="match status" value="1"/>
</dbReference>
<dbReference type="GO" id="GO:0030286">
    <property type="term" value="C:dynein complex"/>
    <property type="evidence" value="ECO:0007669"/>
    <property type="project" value="UniProtKB-KW"/>
</dbReference>
<keyword evidence="12" id="KW-0206">Cytoskeleton</keyword>
<dbReference type="Gene3D" id="1.20.140.100">
    <property type="entry name" value="Dynein heavy chain, N-terminal domain 2"/>
    <property type="match status" value="1"/>
</dbReference>
<keyword evidence="8" id="KW-0243">Dynein</keyword>
<dbReference type="Proteomes" id="UP000444721">
    <property type="component" value="Unassembled WGS sequence"/>
</dbReference>
<comment type="similarity">
    <text evidence="2">Belongs to the dynein heavy chain family.</text>
</comment>
<dbReference type="VEuPathDB" id="AmoebaDB:NF0014830"/>
<dbReference type="Gene3D" id="6.10.140.1060">
    <property type="match status" value="1"/>
</dbReference>
<dbReference type="FunFam" id="1.20.58.1120:FF:000008">
    <property type="entry name" value="Dynein heavy chain 10, axonemal"/>
    <property type="match status" value="1"/>
</dbReference>
<evidence type="ECO:0000256" key="12">
    <source>
        <dbReference type="ARBA" id="ARBA00023212"/>
    </source>
</evidence>
<dbReference type="Pfam" id="PF12775">
    <property type="entry name" value="AAA_7"/>
    <property type="match status" value="1"/>
</dbReference>
<dbReference type="Gene3D" id="1.10.8.710">
    <property type="match status" value="1"/>
</dbReference>
<dbReference type="Pfam" id="PF03028">
    <property type="entry name" value="Dynein_heavy"/>
    <property type="match status" value="1"/>
</dbReference>
<dbReference type="FunFam" id="3.40.50.300:FF:002141">
    <property type="entry name" value="Dynein heavy chain"/>
    <property type="match status" value="1"/>
</dbReference>
<dbReference type="Gene3D" id="3.40.50.300">
    <property type="entry name" value="P-loop containing nucleotide triphosphate hydrolases"/>
    <property type="match status" value="5"/>
</dbReference>
<dbReference type="FunFam" id="3.40.50.300:FF:000153">
    <property type="entry name" value="Dynein axonemal heavy chain 1"/>
    <property type="match status" value="1"/>
</dbReference>
<dbReference type="Gene3D" id="1.10.8.1220">
    <property type="match status" value="1"/>
</dbReference>
<dbReference type="InterPro" id="IPR041589">
    <property type="entry name" value="DNAH3_AAA_lid_1"/>
</dbReference>
<feature type="coiled-coil region" evidence="14">
    <location>
        <begin position="3232"/>
        <end position="3315"/>
    </location>
</feature>
<dbReference type="SUPFAM" id="SSF52540">
    <property type="entry name" value="P-loop containing nucleoside triphosphate hydrolases"/>
    <property type="match status" value="4"/>
</dbReference>
<keyword evidence="3" id="KW-0963">Cytoplasm</keyword>
<feature type="coiled-coil region" evidence="14">
    <location>
        <begin position="2993"/>
        <end position="3094"/>
    </location>
</feature>
<dbReference type="Gene3D" id="1.20.920.30">
    <property type="match status" value="1"/>
</dbReference>
<evidence type="ECO:0000256" key="10">
    <source>
        <dbReference type="ARBA" id="ARBA00023069"/>
    </source>
</evidence>
<comment type="caution">
    <text evidence="16">The sequence shown here is derived from an EMBL/GenBank/DDBJ whole genome shotgun (WGS) entry which is preliminary data.</text>
</comment>
<dbReference type="InterPro" id="IPR003593">
    <property type="entry name" value="AAA+_ATPase"/>
</dbReference>
<dbReference type="Pfam" id="PF18198">
    <property type="entry name" value="AAA_lid_11"/>
    <property type="match status" value="1"/>
</dbReference>
<keyword evidence="10" id="KW-0969">Cilium</keyword>
<dbReference type="InterPro" id="IPR042222">
    <property type="entry name" value="Dynein_2_N"/>
</dbReference>
<dbReference type="RefSeq" id="XP_044560136.1">
    <property type="nucleotide sequence ID" value="XM_044708939.1"/>
</dbReference>
<dbReference type="SMART" id="SM00382">
    <property type="entry name" value="AAA"/>
    <property type="match status" value="2"/>
</dbReference>
<dbReference type="FunFam" id="1.20.920.30:FF:000007">
    <property type="entry name" value="Dynein axonemal heavy chain 10"/>
    <property type="match status" value="1"/>
</dbReference>
<dbReference type="PANTHER" id="PTHR22878:SF63">
    <property type="entry name" value="DYNEIN AXONEMAL HEAVY CHAIN 10"/>
    <property type="match status" value="1"/>
</dbReference>
<dbReference type="GO" id="GO:0008569">
    <property type="term" value="F:minus-end-directed microtubule motor activity"/>
    <property type="evidence" value="ECO:0007669"/>
    <property type="project" value="InterPro"/>
</dbReference>
<dbReference type="GO" id="GO:0007018">
    <property type="term" value="P:microtubule-based movement"/>
    <property type="evidence" value="ECO:0007669"/>
    <property type="project" value="InterPro"/>
</dbReference>
<dbReference type="InterPro" id="IPR024317">
    <property type="entry name" value="Dynein_heavy_chain_D4_dom"/>
</dbReference>
<sequence>MQQQQRGSYNNEDMFVGHTSLTNLNILLQNIFLPFLSDSTSHDEDTQKYNETLQTVHSLNSDFISHLKKFSGQVGHTVKQLSGEVIIDLPDVHLDDDPKTAAEDEHIVAKLEACLSNWTQSINALLEKVVNQEREGEGPLSEIEYWRTRHASLGTIWESLNSKTVKNAIEVLRIYDAQLLPGFDDQFQELTKLYMEAKENVKFLQTLERHFKNISQARGSLTPISDTLPSMMNAIRMVWVISRYYNTDKRMIPLMELIAKEICTKVAQYINLESSLDVNNLFNNPLKLSEKLLEGAEVLQKWKTTYFQVREKIENTSKDERWHFEKDSLFEESDYMSERCYELKELALFIARYKTFLGPELRNITGESGIDEILERLKDLILPFQQISHLIFNRAYQLKWIEVFKQFKENSEEIKNQTNLFIDKSFKKLRSAEGAFRLLQDVKKINSQDKDSINQKMMLKSIDILERYGEEVDNIYQIFTNEKKNPPRTKNMPPVSGAIYWSHSLFERIRKPIALFYEAPDMLNTDEGKKISSKATSIAKEIKEFEESKFKEWKATVTEDTIKYLKGNILAREGNKIIVNFHPKLLLLIQETRYLDKLGKKVPDIALNVTLQEEKYHKYIENLKSMIDNFITAKDSLDSAEEKVLTPLITRLKKILEPGFSVLNWNSLGIDEFIKRCNSEISDFQSIVQKMQRNASVIRSLIQQLKSPFLTKPEIRTEETMMSLAELVETIEKSVEQKSASLAKKYKTIGQTLLKIEGDLINSNVIESESKSATGREKILQGYYTHWEKRIFKALVKNVSSSIDELMDLLYLSKKKKNQPLVTKRQIPLIKVSVSLYHKSITISPGLDDISDMLDRVVNCSVNATKQFVRWYSGTCHEITNIEVKTEKDDQIDPQAIIANHFSFFNDILQIPVITKKMLLLNNGIQKTLTSIQRYVNNYSKYQEYWKTPKELAMEKFGSKDPSWDSYYKKLEDYHKLHEDIQSHSKQVKDLDFIRIDSTSFVKSFTEELRKWIEAMAKLLNTNIKPKLLALNERIDKYKEGLGQEIVELDDLRKVLSVMDEARSNSVDIERDYMEVEDIYHTMLSYSVKIPADELDLVYSLRMKWNALLSSAKEMEQQLVPQKEKFTSETRNRVEQFKIEVSQLKEEFENGPGNPNVQLEDGLAQMEVLKEKLEEKRKIRDYLVQSEKLFDLPITPYPDFVQLEKKISKIGKIFDIFGDWQKKVSKWSRTLWVEAPIEEMTKETARFSQILISKKEFPQELQELHAHKTFKSKVKHFQKTIELLSCLKSEALRERHWEQLMQATGKNFDINPSTFTLKNLIDMNLYEYENSINEITESANKELDVENTIKKVAEVWRNKKFELKKHVRDNEDRGFVLTAVDTIKEQLEEDTANLAAISGTQHSVPFAAELSKWEGNLSKIDEVTSLWIDVQRTWMYLEIIFIGSEDIKDQLPEQAKAFKKIDGEWAKIMAETAKNRTVLENCCQGDNRLAILSSLQVRLNECQKGLNNYLQSKRNAFPRFFFISDDELLSILGSSDLNAIQKHIGNLFENVGSLIFKPNTNLVVGMRSKEGEEFNFDKPVRAEGFIEKWLTAVQNEMRKTLKIIMKKAVYNYPSRDRIEWVKENLGMIGLCGCQIWWTWEVEDAFRRVKNGEKMAVKSLAVQLTKQLNNLVDEVRTPLQSQIRKKITTMIIIDVHARDIVDRLVRDSILDEREFDWESQLRFYWDKSANDVKIRQCTGEFVYGYEYMGLNGRLVITPLTDRCFMTLTQALTFNLGGSPSGPAGTGKTESVKDLAKSMALICIVFNCGEGLDYKAMYMNFCGLCQTGAWGCFDEFNRIELPVLSVVSTQIREIQSALKSKKEEFRFEEVDIKLDSKIGIFITMNPGYAGRVELPDNLKALFRPCVMVVPDLEIICEIMLFSEGFNTARVLARKMTKLYELAKGQLSKQHHYDWGLRPLKSVLVVAGRLKRENPEKREDELLMRALHDMNAPKFVYEDTPLFEDLLNDLFVNIAYERVTYPKLYKAVEESLVEKDLKLLEDGSQVDKVIQIYETLETRHSVMIVGETQGGKTVAFNTLCSALKKAFNFTVKQLVMNPKAQSIAELHGVLDKDTRDWTYGLLSYYFKELNQPSEKAHAERRYLVFDGDVDAEWVENMNSVMDDNKVLTLPNGERISLLYPLCSLLFEVGNLRVASPATVSRCGMVYVDPKNLGFEPFIWTWLNHKLKKDHPEKVEVLQRLFEKYEKSCIEYVLKGIDLDGSFTERIKTSIVMNSVSFVSQHCNILDYIFADPEQNTDDERELECLFIFALVWSVGAVIVDSDRKRFDDFVKKITKWKPVDNGESLTDHFVGAGCCPSRLTLYEYFFDVKSHQWKPWKLIVPVYQPPINGRFSSIIVPTIDTVRYTSFLQTFVTLGKPVLFVGSSGTAKTVMIKNFVKDVTEKNEKLTSLSINFSSRTSSLDLQRTIEDNIEKRVGDNYGPLQQKKMIVVIDDMNMPNFDKYGTQQPIALLKLMLEKHGFYERKTQNLAFMKLLDMQYVAAMQPTFGTNAIDPRILSKFNILNVSFPSDYSIEHIYNSILSHHLSNFNPEIQNIGPKITACTIKLYKNLVSSLPPTPAKFHYLFNLRDLSRIYEGLCLSTIDKQNDIAKFVRLWRNECLRVFHDRLISAADKNLTISAIEDEVKTSFGSVAESVLKNPIVFGDFLDFQDPNNARLYEDLVDYDKIKPVIEDAINIYNERPGVKKLDLVMFEDALEHLTRLLRIVRMDRGNALLIGVGGSGKQSLSRLASFVAGYELFEIKLTRGYNETQFRDDLKTLYKKLGVEDKKVLFLFTDAHVVEEGFLEFINNMLSSGVVPALFEDNEKEELYSSVAKEIKSTNIIPSKENMWNYFINKCRNNLHIVLAMTPTGSTLRVRCRNFPSLVSSTTIDWFTSWPAQALKEVANQFLSDDSVPQDLLDGINEHMIFVHQSVERYSSRFALEYRRYNYVTPKNYLDYINTYKRLLAENRNKIDEMIKRLEGGLKKLREGKDEVEERKKELSEASAILEKKSIENQQLLQVISERLAEASEQSKLQQEREEEIKKELENIQKQKIEEEEKLAVAEPAVRAAEESLKKLDRNAITELKAFASPAQVIQDVGACIYILLEDETPSQITWVNVKSIMTEAFFNRLVTYDKGRLTSNKINRIEQIYKKNGDSMKPEEIGKVSSTLAEIVKWVNSMREYYQAMKVVKPIRKKKEEAEKKLASFTEQLASIKSKLEQLKQDIAEYKVKYQNGQEEEKNLMEKKQNMEAKLIAANKLIEGLGSERERWAQQIHELSEKKNRLIGDCLICSAFLSYTGAFTVDFRKEMMQEWLNEVKETNIPITFPFDIEDILTDDVQKSQWAYEGLPSDKISTQNGILTTHASRFPICIDPQLQAVKWIKNKEKNIKICSFSDSDFMRKIENAMKYGETILFENVDEEIDPMIDPVLDMEIRGKKRIVRIGSDEIDVDPKFKLYMCTRLSNPHYTPEIASKTTIINYSVTEEGLEEQLLNIVVNHERPELEEARRDLVQTMSESKALLQQLEAKILKELNSSSDGTLIDNVELIKTLEETRNKVREINTKIIQTKQNEKDNFKARQGYRPAAKRGTILYFVLSSLSNINSMYEYSLSSFSQDVFETSLSRSQPSRMLEGRLDNIIDYLTKSAYSYTCAGLFGVHKLSFSLQIVLKIMQSEERLDPLEFNFFLKGDISMGLEKPNPFPEWIAEGGWKDLLKLSKISESLQGLADDVVNNPKWKEWYDAPEPEKLPLPSEKFQSASSFQRMCILRCLRPDRIVVAATSFIAEEMKSEYFVKPPVLTFDNIFNQSSKLSPIVCMISPGYDPANDIIKLSNELDKRVKYISLGEGQGEKALALLEKGISKGMWVLLQNCHLLVDWMKNVEHVLEKLDKDKVHDEFRLWLTTEVTPKFPIGILQRSLKVVTEPPNSLQLNMKSTFSNISNAELDECTHKAFRPLVYVLSYFHAVIQERRKYGKIGWNIPYDFNKSDFDVSFSLIKTYLNKAAMYNDPIPWDSLKYLVGEAMYGGRVTDKFDRRILTTYLNEYMGDFLFDAFQPFRFYSDDEITYELPPMEREKTIGKQNVIVPLGVEDFMEFIEKNIKLTNSPCVFGLHQNAEIGYLTNSTSNLWSDLISLQVGAHSGGSKSEGEEYIKSALSIIPEPFDREEVQAKILQKSSKLTPIHVVLLQEIDRWNTLVGVMKRSLIDLQKALAGEIGMSEELEHLNNAINIGVVPKLWKDYAPQTKLNLSSWLEYFKERHKQYVEWIRTGEDPIVIWLSGLHEPVSYITALVQMTCKKYKWPLDRTTVTTRVTEFSHYIDIKTKPVDGCYVRGLFLEGAAWDPKAHCLRTQKPKQLREELPVLEIIPTENSKVKVQNTFHAPVYYTSDRNDAGNKGLVFEANLQTEEHESIWSLQGVCITLT</sequence>
<dbReference type="InterPro" id="IPR035699">
    <property type="entry name" value="AAA_6"/>
</dbReference>
<dbReference type="Pfam" id="PF12780">
    <property type="entry name" value="AAA_8"/>
    <property type="match status" value="1"/>
</dbReference>
<proteinExistence type="inferred from homology"/>
<gene>
    <name evidence="16" type="ORF">FDP41_005417</name>
</gene>
<dbReference type="FunFam" id="1.20.920.20:FF:000001">
    <property type="entry name" value="dynein heavy chain 2, axonemal"/>
    <property type="match status" value="1"/>
</dbReference>
<dbReference type="FunFam" id="1.10.8.720:FF:000005">
    <property type="entry name" value="Dynein axonemal heavy chain 10"/>
    <property type="match status" value="1"/>
</dbReference>
<evidence type="ECO:0000256" key="4">
    <source>
        <dbReference type="ARBA" id="ARBA00022701"/>
    </source>
</evidence>
<dbReference type="EMBL" id="VFQX01000044">
    <property type="protein sequence ID" value="KAF0975423.1"/>
    <property type="molecule type" value="Genomic_DNA"/>
</dbReference>
<feature type="coiled-coil region" evidence="14">
    <location>
        <begin position="1127"/>
        <end position="1179"/>
    </location>
</feature>
<evidence type="ECO:0000256" key="3">
    <source>
        <dbReference type="ARBA" id="ARBA00022490"/>
    </source>
</evidence>
<dbReference type="Pfam" id="PF18199">
    <property type="entry name" value="Dynein_C"/>
    <property type="match status" value="1"/>
</dbReference>
<dbReference type="Gene3D" id="1.20.1270.280">
    <property type="match status" value="1"/>
</dbReference>
<dbReference type="Pfam" id="PF12774">
    <property type="entry name" value="AAA_6"/>
    <property type="match status" value="1"/>
</dbReference>
<dbReference type="InterPro" id="IPR043160">
    <property type="entry name" value="Dynein_C_barrel"/>
</dbReference>
<dbReference type="GO" id="GO:0045505">
    <property type="term" value="F:dynein intermediate chain binding"/>
    <property type="evidence" value="ECO:0007669"/>
    <property type="project" value="InterPro"/>
</dbReference>
<dbReference type="FunFam" id="3.40.50.300:FF:000063">
    <property type="entry name" value="dynein heavy chain 6, axonemal"/>
    <property type="match status" value="1"/>
</dbReference>
<dbReference type="Pfam" id="PF12781">
    <property type="entry name" value="AAA_9"/>
    <property type="match status" value="1"/>
</dbReference>
<dbReference type="VEuPathDB" id="AmoebaDB:NF0014820"/>
<feature type="coiled-coil region" evidence="14">
    <location>
        <begin position="3537"/>
        <end position="3604"/>
    </location>
</feature>
<dbReference type="GO" id="GO:0005524">
    <property type="term" value="F:ATP binding"/>
    <property type="evidence" value="ECO:0007669"/>
    <property type="project" value="UniProtKB-KW"/>
</dbReference>
<evidence type="ECO:0000256" key="8">
    <source>
        <dbReference type="ARBA" id="ARBA00023017"/>
    </source>
</evidence>
<dbReference type="Gene3D" id="3.10.490.20">
    <property type="match status" value="1"/>
</dbReference>
<dbReference type="InterPro" id="IPR043157">
    <property type="entry name" value="Dynein_AAA1S"/>
</dbReference>
<accession>A0A6A5BBX2</accession>
<evidence type="ECO:0000256" key="7">
    <source>
        <dbReference type="ARBA" id="ARBA00022840"/>
    </source>
</evidence>
<keyword evidence="17" id="KW-1185">Reference proteome</keyword>
<evidence type="ECO:0000256" key="11">
    <source>
        <dbReference type="ARBA" id="ARBA00023175"/>
    </source>
</evidence>
<dbReference type="InterPro" id="IPR042228">
    <property type="entry name" value="Dynein_linker_3"/>
</dbReference>
<dbReference type="OrthoDB" id="64868at2759"/>
<dbReference type="Pfam" id="PF12777">
    <property type="entry name" value="MT"/>
    <property type="match status" value="1"/>
</dbReference>
<evidence type="ECO:0000256" key="13">
    <source>
        <dbReference type="ARBA" id="ARBA00023273"/>
    </source>
</evidence>
<keyword evidence="7" id="KW-0067">ATP-binding</keyword>
<dbReference type="InterPro" id="IPR027417">
    <property type="entry name" value="P-loop_NTPase"/>
</dbReference>
<dbReference type="Pfam" id="PF17852">
    <property type="entry name" value="Dynein_AAA_lid"/>
    <property type="match status" value="1"/>
</dbReference>
<evidence type="ECO:0000256" key="1">
    <source>
        <dbReference type="ARBA" id="ARBA00004430"/>
    </source>
</evidence>
<keyword evidence="6" id="KW-0547">Nucleotide-binding</keyword>
<evidence type="ECO:0000256" key="5">
    <source>
        <dbReference type="ARBA" id="ARBA00022737"/>
    </source>
</evidence>
<evidence type="ECO:0000313" key="16">
    <source>
        <dbReference type="EMBL" id="KAF0975423.1"/>
    </source>
</evidence>
<dbReference type="VEuPathDB" id="AmoebaDB:NF0014800"/>
<dbReference type="GO" id="GO:0051959">
    <property type="term" value="F:dynein light intermediate chain binding"/>
    <property type="evidence" value="ECO:0007669"/>
    <property type="project" value="InterPro"/>
</dbReference>
<dbReference type="FunFam" id="1.10.287.2620:FF:000001">
    <property type="entry name" value="Cytoplasmic dynein heavy chain 1"/>
    <property type="match status" value="1"/>
</dbReference>
<dbReference type="Gene3D" id="1.10.472.130">
    <property type="match status" value="1"/>
</dbReference>
<keyword evidence="4" id="KW-0493">Microtubule</keyword>
<dbReference type="InterPro" id="IPR041466">
    <property type="entry name" value="Dynein_AAA5_ext"/>
</dbReference>
<dbReference type="InterPro" id="IPR013602">
    <property type="entry name" value="Dynein_heavy_linker"/>
</dbReference>
<dbReference type="InterPro" id="IPR041658">
    <property type="entry name" value="AAA_lid_11"/>
</dbReference>
<dbReference type="Pfam" id="PF08385">
    <property type="entry name" value="DHC_N1"/>
    <property type="match status" value="1"/>
</dbReference>
<keyword evidence="13" id="KW-0966">Cell projection</keyword>
<keyword evidence="9 14" id="KW-0175">Coiled coil</keyword>
<dbReference type="VEuPathDB" id="AmoebaDB:NF0014810"/>
<dbReference type="FunFam" id="3.40.50.300:FF:000049">
    <property type="entry name" value="Dynein, axonemal, heavy chain 5"/>
    <property type="match status" value="1"/>
</dbReference>
<dbReference type="Gene3D" id="1.10.287.2620">
    <property type="match status" value="1"/>
</dbReference>
<dbReference type="FunFam" id="1.10.8.710:FF:000001">
    <property type="entry name" value="Dynein axonemal heavy chain 2"/>
    <property type="match status" value="1"/>
</dbReference>
<dbReference type="InterPro" id="IPR004273">
    <property type="entry name" value="Dynein_heavy_D6_P-loop"/>
</dbReference>
<keyword evidence="5" id="KW-0677">Repeat</keyword>
<evidence type="ECO:0000256" key="14">
    <source>
        <dbReference type="SAM" id="Coils"/>
    </source>
</evidence>
<dbReference type="VEuPathDB" id="AmoebaDB:NF0051010"/>
<dbReference type="Gene3D" id="3.20.180.20">
    <property type="entry name" value="Dynein heavy chain, N-terminal domain 2"/>
    <property type="match status" value="1"/>
</dbReference>
<keyword evidence="11" id="KW-0505">Motor protein</keyword>
<name>A0A6A5BBX2_NAEFO</name>
<dbReference type="InterPro" id="IPR041228">
    <property type="entry name" value="Dynein_C"/>
</dbReference>
<dbReference type="FunFam" id="1.10.8.1220:FF:000001">
    <property type="entry name" value="Dynein axonemal heavy chain 5"/>
    <property type="match status" value="1"/>
</dbReference>
<reference evidence="16 17" key="1">
    <citation type="journal article" date="2019" name="Sci. Rep.">
        <title>Nanopore sequencing improves the draft genome of the human pathogenic amoeba Naegleria fowleri.</title>
        <authorList>
            <person name="Liechti N."/>
            <person name="Schurch N."/>
            <person name="Bruggmann R."/>
            <person name="Wittwer M."/>
        </authorList>
    </citation>
    <scope>NUCLEOTIDE SEQUENCE [LARGE SCALE GENOMIC DNA]</scope>
    <source>
        <strain evidence="16 17">ATCC 30894</strain>
    </source>
</reference>
<dbReference type="InterPro" id="IPR013594">
    <property type="entry name" value="Dynein_heavy_tail"/>
</dbReference>
<dbReference type="FunFam" id="1.20.140.100:FF:000001">
    <property type="entry name" value="dynein heavy chain 17, axonemal"/>
    <property type="match status" value="1"/>
</dbReference>
<organism evidence="16 17">
    <name type="scientific">Naegleria fowleri</name>
    <name type="common">Brain eating amoeba</name>
    <dbReference type="NCBI Taxonomy" id="5763"/>
    <lineage>
        <taxon>Eukaryota</taxon>
        <taxon>Discoba</taxon>
        <taxon>Heterolobosea</taxon>
        <taxon>Tetramitia</taxon>
        <taxon>Eutetramitia</taxon>
        <taxon>Vahlkampfiidae</taxon>
        <taxon>Naegleria</taxon>
    </lineage>
</organism>
<dbReference type="InterPro" id="IPR026983">
    <property type="entry name" value="DHC"/>
</dbReference>
<evidence type="ECO:0000313" key="17">
    <source>
        <dbReference type="Proteomes" id="UP000444721"/>
    </source>
</evidence>
<evidence type="ECO:0000256" key="9">
    <source>
        <dbReference type="ARBA" id="ARBA00023054"/>
    </source>
</evidence>
<dbReference type="OMA" id="VGEAMYG"/>
<dbReference type="PANTHER" id="PTHR22878">
    <property type="entry name" value="DYNEIN HEAVY CHAIN 6, AXONEMAL-LIKE-RELATED"/>
    <property type="match status" value="1"/>
</dbReference>
<protein>
    <recommendedName>
        <fullName evidence="15">AAA+ ATPase domain-containing protein</fullName>
    </recommendedName>
</protein>
<feature type="domain" description="AAA+ ATPase" evidence="15">
    <location>
        <begin position="2411"/>
        <end position="2561"/>
    </location>
</feature>
<evidence type="ECO:0000259" key="15">
    <source>
        <dbReference type="SMART" id="SM00382"/>
    </source>
</evidence>
<comment type="subcellular location">
    <subcellularLocation>
        <location evidence="1">Cytoplasm</location>
        <location evidence="1">Cytoskeleton</location>
        <location evidence="1">Cilium axoneme</location>
    </subcellularLocation>
</comment>
<dbReference type="Pfam" id="PF08393">
    <property type="entry name" value="DHC_N2"/>
    <property type="match status" value="1"/>
</dbReference>
<dbReference type="GO" id="GO:0005930">
    <property type="term" value="C:axoneme"/>
    <property type="evidence" value="ECO:0007669"/>
    <property type="project" value="UniProtKB-SubCell"/>
</dbReference>
<dbReference type="FunFam" id="3.10.490.20:FF:000006">
    <property type="entry name" value="Dynein axonemal heavy chain 10"/>
    <property type="match status" value="1"/>
</dbReference>
<dbReference type="VEuPathDB" id="AmoebaDB:FDP41_005417"/>
<feature type="domain" description="AAA+ ATPase" evidence="15">
    <location>
        <begin position="1775"/>
        <end position="1911"/>
    </location>
</feature>
<dbReference type="InterPro" id="IPR042219">
    <property type="entry name" value="AAA_lid_11_sf"/>
</dbReference>
<dbReference type="Gene3D" id="1.20.920.20">
    <property type="match status" value="1"/>
</dbReference>
<dbReference type="VEuPathDB" id="AmoebaDB:NfTy_066070"/>
<evidence type="ECO:0000256" key="6">
    <source>
        <dbReference type="ARBA" id="ARBA00022741"/>
    </source>
</evidence>
<dbReference type="GO" id="GO:0005874">
    <property type="term" value="C:microtubule"/>
    <property type="evidence" value="ECO:0007669"/>
    <property type="project" value="UniProtKB-KW"/>
</dbReference>
<evidence type="ECO:0000256" key="2">
    <source>
        <dbReference type="ARBA" id="ARBA00008887"/>
    </source>
</evidence>
<dbReference type="GeneID" id="68112635"/>
<dbReference type="Pfam" id="PF17857">
    <property type="entry name" value="AAA_lid_1"/>
    <property type="match status" value="1"/>
</dbReference>
<dbReference type="Gene3D" id="1.10.8.720">
    <property type="entry name" value="Region D6 of dynein motor"/>
    <property type="match status" value="1"/>
</dbReference>